<evidence type="ECO:0000256" key="7">
    <source>
        <dbReference type="ARBA" id="ARBA00022553"/>
    </source>
</evidence>
<organism evidence="20 21">
    <name type="scientific">Thauera aromatica K172</name>
    <dbReference type="NCBI Taxonomy" id="44139"/>
    <lineage>
        <taxon>Bacteria</taxon>
        <taxon>Pseudomonadati</taxon>
        <taxon>Pseudomonadota</taxon>
        <taxon>Betaproteobacteria</taxon>
        <taxon>Rhodocyclales</taxon>
        <taxon>Zoogloeaceae</taxon>
        <taxon>Thauera</taxon>
    </lineage>
</organism>
<dbReference type="SMART" id="SM00388">
    <property type="entry name" value="HisKA"/>
    <property type="match status" value="1"/>
</dbReference>
<keyword evidence="13" id="KW-0067">ATP-binding</keyword>
<evidence type="ECO:0000256" key="10">
    <source>
        <dbReference type="ARBA" id="ARBA00022692"/>
    </source>
</evidence>
<proteinExistence type="predicted"/>
<evidence type="ECO:0000256" key="17">
    <source>
        <dbReference type="ARBA" id="ARBA00025207"/>
    </source>
</evidence>
<comment type="subcellular location">
    <subcellularLocation>
        <location evidence="2">Cell membrane</location>
    </subcellularLocation>
</comment>
<evidence type="ECO:0000256" key="8">
    <source>
        <dbReference type="ARBA" id="ARBA00022592"/>
    </source>
</evidence>
<dbReference type="PANTHER" id="PTHR45453">
    <property type="entry name" value="PHOSPHATE REGULON SENSOR PROTEIN PHOR"/>
    <property type="match status" value="1"/>
</dbReference>
<evidence type="ECO:0000256" key="12">
    <source>
        <dbReference type="ARBA" id="ARBA00022777"/>
    </source>
</evidence>
<feature type="transmembrane region" description="Helical" evidence="18">
    <location>
        <begin position="7"/>
        <end position="29"/>
    </location>
</feature>
<dbReference type="NCBIfam" id="TIGR02966">
    <property type="entry name" value="phoR_proteo"/>
    <property type="match status" value="1"/>
</dbReference>
<sequence length="444" mass="49309">MIFRSVRYIGLGIALPVLSMLALAALAGLYRDSDAALAILALCVLGWAIMLARHLRLLVEWARQPVDTPVPRGEGLWGSVFAEIGDRFEREAEVREKLSAELGRFQQAAQAMPDGVLYLGEGDRIEWLNPVAEQHFDLDRRDHLRIPIGNLVRQPEFIRYLEAGDQSEPLLMRSLRRKEGALQVQLIRFAGHRRLLLSRDISQLEKLENMRRDFVANVSHELRTPLTVVGGFLETLIDGLDDFSRADVLHYLTLASEQSTRMQCLIEELLTLSALETGAPAPLEEAVEAEVLVREVYDETRLLSAGRHTLRLDLAGDGTLLGSRKELHSAFANLASNAVRYTPTGGHIEIGWRSGPECAGGGGEFWVGDDGIGIDAADIPRLTERFYRVDRGRSRETGGTGLGLAIVKHVVTRHRAELVVDSTPGKGSRFTVRFPPARIEHAQR</sequence>
<dbReference type="KEGG" id="tak:Tharo_0124"/>
<keyword evidence="16 18" id="KW-0472">Membrane</keyword>
<evidence type="ECO:0000256" key="3">
    <source>
        <dbReference type="ARBA" id="ARBA00012438"/>
    </source>
</evidence>
<comment type="catalytic activity">
    <reaction evidence="1">
        <text>ATP + protein L-histidine = ADP + protein N-phospho-L-histidine.</text>
        <dbReference type="EC" id="2.7.13.3"/>
    </reaction>
</comment>
<dbReference type="Gene3D" id="3.30.565.10">
    <property type="entry name" value="Histidine kinase-like ATPase, C-terminal domain"/>
    <property type="match status" value="1"/>
</dbReference>
<dbReference type="EMBL" id="CP028339">
    <property type="protein sequence ID" value="AVR87076.1"/>
    <property type="molecule type" value="Genomic_DNA"/>
</dbReference>
<dbReference type="SUPFAM" id="SSF47384">
    <property type="entry name" value="Homodimeric domain of signal transducing histidine kinase"/>
    <property type="match status" value="1"/>
</dbReference>
<evidence type="ECO:0000256" key="9">
    <source>
        <dbReference type="ARBA" id="ARBA00022679"/>
    </source>
</evidence>
<dbReference type="InterPro" id="IPR021766">
    <property type="entry name" value="PhoR_N"/>
</dbReference>
<dbReference type="InterPro" id="IPR014310">
    <property type="entry name" value="Sig_transdc_His_kinase_PhoR"/>
</dbReference>
<dbReference type="SUPFAM" id="SSF55874">
    <property type="entry name" value="ATPase domain of HSP90 chaperone/DNA topoisomerase II/histidine kinase"/>
    <property type="match status" value="1"/>
</dbReference>
<keyword evidence="9 20" id="KW-0808">Transferase</keyword>
<dbReference type="GO" id="GO:0004721">
    <property type="term" value="F:phosphoprotein phosphatase activity"/>
    <property type="evidence" value="ECO:0007669"/>
    <property type="project" value="InterPro"/>
</dbReference>
<dbReference type="GO" id="GO:0000155">
    <property type="term" value="F:phosphorelay sensor kinase activity"/>
    <property type="evidence" value="ECO:0007669"/>
    <property type="project" value="InterPro"/>
</dbReference>
<evidence type="ECO:0000256" key="1">
    <source>
        <dbReference type="ARBA" id="ARBA00000085"/>
    </source>
</evidence>
<keyword evidence="14 18" id="KW-1133">Transmembrane helix</keyword>
<dbReference type="InterPro" id="IPR050351">
    <property type="entry name" value="BphY/WalK/GraS-like"/>
</dbReference>
<dbReference type="InterPro" id="IPR003661">
    <property type="entry name" value="HisK_dim/P_dom"/>
</dbReference>
<keyword evidence="6" id="KW-1003">Cell membrane</keyword>
<evidence type="ECO:0000256" key="15">
    <source>
        <dbReference type="ARBA" id="ARBA00023012"/>
    </source>
</evidence>
<dbReference type="InterPro" id="IPR004358">
    <property type="entry name" value="Sig_transdc_His_kin-like_C"/>
</dbReference>
<dbReference type="InterPro" id="IPR036097">
    <property type="entry name" value="HisK_dim/P_sf"/>
</dbReference>
<reference evidence="20 21" key="1">
    <citation type="submission" date="2018-03" db="EMBL/GenBank/DDBJ databases">
        <title>Complete genome sequence of Thauera aromatica, a model organism for studying aromatic compound degradation under denitrifying conditions.</title>
        <authorList>
            <person name="Lo H.-Y."/>
            <person name="Goris T."/>
            <person name="Boll M."/>
            <person name="Mueller J.A."/>
        </authorList>
    </citation>
    <scope>NUCLEOTIDE SEQUENCE [LARGE SCALE GENOMIC DNA]</scope>
    <source>
        <strain evidence="20 21">K172</strain>
    </source>
</reference>
<dbReference type="EC" id="2.7.13.3" evidence="3"/>
<dbReference type="Gene3D" id="1.10.287.130">
    <property type="match status" value="1"/>
</dbReference>
<dbReference type="SMART" id="SM00387">
    <property type="entry name" value="HATPase_c"/>
    <property type="match status" value="1"/>
</dbReference>
<evidence type="ECO:0000256" key="5">
    <source>
        <dbReference type="ARBA" id="ARBA00022448"/>
    </source>
</evidence>
<dbReference type="FunFam" id="1.10.287.130:FF:000001">
    <property type="entry name" value="Two-component sensor histidine kinase"/>
    <property type="match status" value="1"/>
</dbReference>
<dbReference type="CDD" id="cd00082">
    <property type="entry name" value="HisKA"/>
    <property type="match status" value="1"/>
</dbReference>
<dbReference type="GO" id="GO:0005524">
    <property type="term" value="F:ATP binding"/>
    <property type="evidence" value="ECO:0007669"/>
    <property type="project" value="UniProtKB-KW"/>
</dbReference>
<feature type="transmembrane region" description="Helical" evidence="18">
    <location>
        <begin position="35"/>
        <end position="55"/>
    </location>
</feature>
<dbReference type="InterPro" id="IPR003594">
    <property type="entry name" value="HATPase_dom"/>
</dbReference>
<dbReference type="PANTHER" id="PTHR45453:SF1">
    <property type="entry name" value="PHOSPHATE REGULON SENSOR PROTEIN PHOR"/>
    <property type="match status" value="1"/>
</dbReference>
<dbReference type="AlphaFoldDB" id="A0A2R4BID1"/>
<dbReference type="Proteomes" id="UP000241885">
    <property type="component" value="Chromosome"/>
</dbReference>
<dbReference type="PROSITE" id="PS50109">
    <property type="entry name" value="HIS_KIN"/>
    <property type="match status" value="1"/>
</dbReference>
<dbReference type="GO" id="GO:0016036">
    <property type="term" value="P:cellular response to phosphate starvation"/>
    <property type="evidence" value="ECO:0007669"/>
    <property type="project" value="TreeGrafter"/>
</dbReference>
<dbReference type="Pfam" id="PF02518">
    <property type="entry name" value="HATPase_c"/>
    <property type="match status" value="1"/>
</dbReference>
<keyword evidence="12" id="KW-0418">Kinase</keyword>
<dbReference type="Pfam" id="PF13188">
    <property type="entry name" value="PAS_8"/>
    <property type="match status" value="1"/>
</dbReference>
<evidence type="ECO:0000256" key="4">
    <source>
        <dbReference type="ARBA" id="ARBA00019665"/>
    </source>
</evidence>
<dbReference type="PRINTS" id="PR00344">
    <property type="entry name" value="BCTRLSENSOR"/>
</dbReference>
<evidence type="ECO:0000256" key="13">
    <source>
        <dbReference type="ARBA" id="ARBA00022840"/>
    </source>
</evidence>
<dbReference type="InterPro" id="IPR035965">
    <property type="entry name" value="PAS-like_dom_sf"/>
</dbReference>
<dbReference type="Pfam" id="PF00512">
    <property type="entry name" value="HisKA"/>
    <property type="match status" value="1"/>
</dbReference>
<keyword evidence="10 18" id="KW-0812">Transmembrane</keyword>
<evidence type="ECO:0000256" key="11">
    <source>
        <dbReference type="ARBA" id="ARBA00022741"/>
    </source>
</evidence>
<keyword evidence="7" id="KW-0597">Phosphoprotein</keyword>
<dbReference type="InterPro" id="IPR000014">
    <property type="entry name" value="PAS"/>
</dbReference>
<name>A0A2R4BID1_THAAR</name>
<dbReference type="InterPro" id="IPR036890">
    <property type="entry name" value="HATPase_C_sf"/>
</dbReference>
<dbReference type="InterPro" id="IPR005467">
    <property type="entry name" value="His_kinase_dom"/>
</dbReference>
<evidence type="ECO:0000256" key="18">
    <source>
        <dbReference type="SAM" id="Phobius"/>
    </source>
</evidence>
<accession>A0A2R4BID1</accession>
<keyword evidence="11" id="KW-0547">Nucleotide-binding</keyword>
<dbReference type="GO" id="GO:0006817">
    <property type="term" value="P:phosphate ion transport"/>
    <property type="evidence" value="ECO:0007669"/>
    <property type="project" value="UniProtKB-KW"/>
</dbReference>
<dbReference type="Gene3D" id="3.30.450.20">
    <property type="entry name" value="PAS domain"/>
    <property type="match status" value="1"/>
</dbReference>
<comment type="function">
    <text evidence="17">Member of the two-component regulatory system PhoR/PhoB involved in the phosphate regulon genes expression. PhoR may function as a membrane-associated protein kinase that phosphorylates PhoB in response to environmental signals.</text>
</comment>
<dbReference type="SUPFAM" id="SSF55785">
    <property type="entry name" value="PYP-like sensor domain (PAS domain)"/>
    <property type="match status" value="1"/>
</dbReference>
<keyword evidence="21" id="KW-1185">Reference proteome</keyword>
<feature type="domain" description="Histidine kinase" evidence="19">
    <location>
        <begin position="217"/>
        <end position="438"/>
    </location>
</feature>
<evidence type="ECO:0000313" key="21">
    <source>
        <dbReference type="Proteomes" id="UP000241885"/>
    </source>
</evidence>
<keyword evidence="15" id="KW-0902">Two-component regulatory system</keyword>
<evidence type="ECO:0000313" key="20">
    <source>
        <dbReference type="EMBL" id="AVR87076.1"/>
    </source>
</evidence>
<evidence type="ECO:0000256" key="14">
    <source>
        <dbReference type="ARBA" id="ARBA00022989"/>
    </source>
</evidence>
<gene>
    <name evidence="20" type="ORF">Tharo_0124</name>
</gene>
<protein>
    <recommendedName>
        <fullName evidence="4">Phosphate regulon sensor protein PhoR</fullName>
        <ecNumber evidence="3">2.7.13.3</ecNumber>
    </recommendedName>
</protein>
<evidence type="ECO:0000256" key="2">
    <source>
        <dbReference type="ARBA" id="ARBA00004236"/>
    </source>
</evidence>
<dbReference type="Pfam" id="PF11808">
    <property type="entry name" value="PhoR"/>
    <property type="match status" value="1"/>
</dbReference>
<keyword evidence="8" id="KW-0592">Phosphate transport</keyword>
<keyword evidence="5" id="KW-0813">Transport</keyword>
<evidence type="ECO:0000256" key="6">
    <source>
        <dbReference type="ARBA" id="ARBA00022475"/>
    </source>
</evidence>
<evidence type="ECO:0000259" key="19">
    <source>
        <dbReference type="PROSITE" id="PS50109"/>
    </source>
</evidence>
<evidence type="ECO:0000256" key="16">
    <source>
        <dbReference type="ARBA" id="ARBA00023136"/>
    </source>
</evidence>
<dbReference type="GO" id="GO:0005886">
    <property type="term" value="C:plasma membrane"/>
    <property type="evidence" value="ECO:0007669"/>
    <property type="project" value="UniProtKB-SubCell"/>
</dbReference>